<evidence type="ECO:0000256" key="9">
    <source>
        <dbReference type="ARBA" id="ARBA00023316"/>
    </source>
</evidence>
<feature type="domain" description="Glycosyl transferase family 28 C-terminal" evidence="12">
    <location>
        <begin position="211"/>
        <end position="366"/>
    </location>
</feature>
<evidence type="ECO:0000313" key="14">
    <source>
        <dbReference type="Proteomes" id="UP000502706"/>
    </source>
</evidence>
<comment type="function">
    <text evidence="10">Cell wall formation. Catalyzes the transfer of a GlcNAc subunit on undecaprenyl-pyrophosphoryl-MurNAc-pentapeptide (lipid intermediate I) to form undecaprenyl-pyrophosphoryl-MurNAc-(pentapeptide)GlcNAc (lipid intermediate II).</text>
</comment>
<dbReference type="Proteomes" id="UP000502706">
    <property type="component" value="Chromosome"/>
</dbReference>
<evidence type="ECO:0000256" key="10">
    <source>
        <dbReference type="HAMAP-Rule" id="MF_00033"/>
    </source>
</evidence>
<evidence type="ECO:0000256" key="3">
    <source>
        <dbReference type="ARBA" id="ARBA00022676"/>
    </source>
</evidence>
<dbReference type="SUPFAM" id="SSF53756">
    <property type="entry name" value="UDP-Glycosyltransferase/glycogen phosphorylase"/>
    <property type="match status" value="1"/>
</dbReference>
<feature type="binding site" evidence="10">
    <location>
        <position position="151"/>
    </location>
    <ligand>
        <name>UDP-N-acetyl-alpha-D-glucosamine</name>
        <dbReference type="ChEBI" id="CHEBI:57705"/>
    </ligand>
</feature>
<comment type="caution">
    <text evidence="10">Lacks conserved residue(s) required for the propagation of feature annotation.</text>
</comment>
<evidence type="ECO:0000256" key="8">
    <source>
        <dbReference type="ARBA" id="ARBA00023306"/>
    </source>
</evidence>
<evidence type="ECO:0000259" key="12">
    <source>
        <dbReference type="Pfam" id="PF04101"/>
    </source>
</evidence>
<comment type="catalytic activity">
    <reaction evidence="10">
        <text>di-trans,octa-cis-undecaprenyl diphospho-N-acetyl-alpha-D-muramoyl-L-alanyl-D-glutamyl-meso-2,6-diaminopimeloyl-D-alanyl-D-alanine + UDP-N-acetyl-alpha-D-glucosamine = di-trans,octa-cis-undecaprenyl diphospho-[N-acetyl-alpha-D-glucosaminyl-(1-&gt;4)]-N-acetyl-alpha-D-muramoyl-L-alanyl-D-glutamyl-meso-2,6-diaminopimeloyl-D-alanyl-D-alanine + UDP + H(+)</text>
        <dbReference type="Rhea" id="RHEA:31227"/>
        <dbReference type="ChEBI" id="CHEBI:15378"/>
        <dbReference type="ChEBI" id="CHEBI:57705"/>
        <dbReference type="ChEBI" id="CHEBI:58223"/>
        <dbReference type="ChEBI" id="CHEBI:61387"/>
        <dbReference type="ChEBI" id="CHEBI:61388"/>
        <dbReference type="EC" id="2.4.1.227"/>
    </reaction>
</comment>
<keyword evidence="3 10" id="KW-0328">Glycosyltransferase</keyword>
<feature type="binding site" evidence="10">
    <location>
        <position position="311"/>
    </location>
    <ligand>
        <name>UDP-N-acetyl-alpha-D-glucosamine</name>
        <dbReference type="ChEBI" id="CHEBI:57705"/>
    </ligand>
</feature>
<dbReference type="GO" id="GO:0050511">
    <property type="term" value="F:undecaprenyldiphospho-muramoylpentapeptide beta-N-acetylglucosaminyltransferase activity"/>
    <property type="evidence" value="ECO:0007669"/>
    <property type="project" value="UniProtKB-UniRule"/>
</dbReference>
<name>A0A6G8PX78_9ACTN</name>
<dbReference type="GO" id="GO:0008360">
    <property type="term" value="P:regulation of cell shape"/>
    <property type="evidence" value="ECO:0007669"/>
    <property type="project" value="UniProtKB-KW"/>
</dbReference>
<feature type="domain" description="Glycosyltransferase family 28 N-terminal" evidence="11">
    <location>
        <begin position="33"/>
        <end position="169"/>
    </location>
</feature>
<gene>
    <name evidence="10" type="primary">murG</name>
    <name evidence="13" type="ORF">GBA65_10205</name>
</gene>
<proteinExistence type="inferred from homology"/>
<dbReference type="EC" id="2.4.1.227" evidence="10"/>
<evidence type="ECO:0000256" key="5">
    <source>
        <dbReference type="ARBA" id="ARBA00022960"/>
    </source>
</evidence>
<evidence type="ECO:0000256" key="4">
    <source>
        <dbReference type="ARBA" id="ARBA00022679"/>
    </source>
</evidence>
<dbReference type="GO" id="GO:0051301">
    <property type="term" value="P:cell division"/>
    <property type="evidence" value="ECO:0007669"/>
    <property type="project" value="UniProtKB-KW"/>
</dbReference>
<evidence type="ECO:0000313" key="13">
    <source>
        <dbReference type="EMBL" id="QIN78829.1"/>
    </source>
</evidence>
<dbReference type="UniPathway" id="UPA00219"/>
<dbReference type="GO" id="GO:0005886">
    <property type="term" value="C:plasma membrane"/>
    <property type="evidence" value="ECO:0007669"/>
    <property type="project" value="UniProtKB-SubCell"/>
</dbReference>
<dbReference type="HAMAP" id="MF_00033">
    <property type="entry name" value="MurG"/>
    <property type="match status" value="1"/>
</dbReference>
<comment type="subcellular location">
    <subcellularLocation>
        <location evidence="10">Cell membrane</location>
        <topology evidence="10">Peripheral membrane protein</topology>
        <orientation evidence="10">Cytoplasmic side</orientation>
    </subcellularLocation>
</comment>
<keyword evidence="7 10" id="KW-0472">Membrane</keyword>
<keyword evidence="9 10" id="KW-0961">Cell wall biogenesis/degradation</keyword>
<keyword evidence="4 10" id="KW-0808">Transferase</keyword>
<evidence type="ECO:0000259" key="11">
    <source>
        <dbReference type="Pfam" id="PF03033"/>
    </source>
</evidence>
<dbReference type="GO" id="GO:0009252">
    <property type="term" value="P:peptidoglycan biosynthetic process"/>
    <property type="evidence" value="ECO:0007669"/>
    <property type="project" value="UniProtKB-UniRule"/>
</dbReference>
<sequence length="386" mass="40774">MRRWGSCTAYRRTVRLREWRDAPRAGSGAGARILIAGGGTGGHAIPALCVADSLRERAADVAFIGSESGIEADLVPEKGFELHALPLAGFAGGPVARARAGLLFARAVSRCRDILERFRPGAVLGVGGYASAPAVLAARALGIPTFLHEQNSVPGRVNRLASRFTEEVLVTFPKAEKALRRAVPVGMPTRAEFFGASREEGLARLGVEPPVVLLFGGSGGALKLNLAAAEAFGGGETPYSVVQISGRRDFARLSTENPRHKIIAYDDELWHAVAASSVVVMRAGAGSLFDTAAVGRASILVPYPYATGDHQLHNARYFTEGGAAELMLDGEVEAGTLRDRVEGLLDDENRREGLARNMRALSTPRAADEVADRLLSAATATNGGTR</sequence>
<dbReference type="PANTHER" id="PTHR21015:SF22">
    <property type="entry name" value="GLYCOSYLTRANSFERASE"/>
    <property type="match status" value="1"/>
</dbReference>
<feature type="binding site" evidence="10">
    <location>
        <begin position="40"/>
        <end position="42"/>
    </location>
    <ligand>
        <name>UDP-N-acetyl-alpha-D-glucosamine</name>
        <dbReference type="ChEBI" id="CHEBI:57705"/>
    </ligand>
</feature>
<dbReference type="Pfam" id="PF04101">
    <property type="entry name" value="Glyco_tran_28_C"/>
    <property type="match status" value="1"/>
</dbReference>
<comment type="pathway">
    <text evidence="10">Cell wall biogenesis; peptidoglycan biosynthesis.</text>
</comment>
<dbReference type="GO" id="GO:0071555">
    <property type="term" value="P:cell wall organization"/>
    <property type="evidence" value="ECO:0007669"/>
    <property type="project" value="UniProtKB-KW"/>
</dbReference>
<dbReference type="InterPro" id="IPR007235">
    <property type="entry name" value="Glyco_trans_28_C"/>
</dbReference>
<dbReference type="CDD" id="cd03785">
    <property type="entry name" value="GT28_MurG"/>
    <property type="match status" value="1"/>
</dbReference>
<dbReference type="EMBL" id="CP045121">
    <property type="protein sequence ID" value="QIN78829.1"/>
    <property type="molecule type" value="Genomic_DNA"/>
</dbReference>
<comment type="similarity">
    <text evidence="10">Belongs to the glycosyltransferase 28 family. MurG subfamily.</text>
</comment>
<keyword evidence="2 10" id="KW-0132">Cell division</keyword>
<dbReference type="InterPro" id="IPR004276">
    <property type="entry name" value="GlycoTrans_28_N"/>
</dbReference>
<feature type="binding site" evidence="10">
    <location>
        <position position="190"/>
    </location>
    <ligand>
        <name>UDP-N-acetyl-alpha-D-glucosamine</name>
        <dbReference type="ChEBI" id="CHEBI:57705"/>
    </ligand>
</feature>
<dbReference type="AlphaFoldDB" id="A0A6G8PX78"/>
<evidence type="ECO:0000256" key="2">
    <source>
        <dbReference type="ARBA" id="ARBA00022618"/>
    </source>
</evidence>
<dbReference type="Gene3D" id="3.40.50.2000">
    <property type="entry name" value="Glycogen Phosphorylase B"/>
    <property type="match status" value="2"/>
</dbReference>
<dbReference type="InterPro" id="IPR006009">
    <property type="entry name" value="GlcNAc_MurG"/>
</dbReference>
<keyword evidence="5 10" id="KW-0133">Cell shape</keyword>
<protein>
    <recommendedName>
        <fullName evidence="10">UDP-N-acetylglucosamine--N-acetylmuramyl-(pentapeptide) pyrophosphoryl-undecaprenol N-acetylglucosamine transferase</fullName>
        <ecNumber evidence="10">2.4.1.227</ecNumber>
    </recommendedName>
    <alternativeName>
        <fullName evidence="10">Undecaprenyl-PP-MurNAc-pentapeptide-UDPGlcNAc GlcNAc transferase</fullName>
    </alternativeName>
</protein>
<dbReference type="KEGG" id="rmar:GBA65_10205"/>
<feature type="binding site" evidence="10">
    <location>
        <position position="218"/>
    </location>
    <ligand>
        <name>UDP-N-acetyl-alpha-D-glucosamine</name>
        <dbReference type="ChEBI" id="CHEBI:57705"/>
    </ligand>
</feature>
<dbReference type="Pfam" id="PF03033">
    <property type="entry name" value="Glyco_transf_28"/>
    <property type="match status" value="1"/>
</dbReference>
<organism evidence="13 14">
    <name type="scientific">Rubrobacter marinus</name>
    <dbReference type="NCBI Taxonomy" id="2653852"/>
    <lineage>
        <taxon>Bacteria</taxon>
        <taxon>Bacillati</taxon>
        <taxon>Actinomycetota</taxon>
        <taxon>Rubrobacteria</taxon>
        <taxon>Rubrobacterales</taxon>
        <taxon>Rubrobacteraceae</taxon>
        <taxon>Rubrobacter</taxon>
    </lineage>
</organism>
<evidence type="ECO:0000256" key="1">
    <source>
        <dbReference type="ARBA" id="ARBA00022475"/>
    </source>
</evidence>
<keyword evidence="14" id="KW-1185">Reference proteome</keyword>
<dbReference type="PANTHER" id="PTHR21015">
    <property type="entry name" value="UDP-N-ACETYLGLUCOSAMINE--N-ACETYLMURAMYL-(PENTAPEPTIDE) PYROPHOSPHORYL-UNDECAPRENOL N-ACETYLGLUCOSAMINE TRANSFERASE 1"/>
    <property type="match status" value="1"/>
</dbReference>
<keyword evidence="1 10" id="KW-1003">Cell membrane</keyword>
<keyword evidence="8 10" id="KW-0131">Cell cycle</keyword>
<keyword evidence="6 10" id="KW-0573">Peptidoglycan synthesis</keyword>
<evidence type="ECO:0000256" key="7">
    <source>
        <dbReference type="ARBA" id="ARBA00023136"/>
    </source>
</evidence>
<evidence type="ECO:0000256" key="6">
    <source>
        <dbReference type="ARBA" id="ARBA00022984"/>
    </source>
</evidence>
<reference evidence="13 14" key="1">
    <citation type="submission" date="2019-10" db="EMBL/GenBank/DDBJ databases">
        <title>Rubrobacter sp nov SCSIO 52915 isolated from a deep-sea sediment in the South China Sea.</title>
        <authorList>
            <person name="Chen R.W."/>
        </authorList>
    </citation>
    <scope>NUCLEOTIDE SEQUENCE [LARGE SCALE GENOMIC DNA]</scope>
    <source>
        <strain evidence="13 14">SCSIO 52915</strain>
    </source>
</reference>
<accession>A0A6G8PX78</accession>
<dbReference type="GO" id="GO:0005975">
    <property type="term" value="P:carbohydrate metabolic process"/>
    <property type="evidence" value="ECO:0007669"/>
    <property type="project" value="InterPro"/>
</dbReference>